<dbReference type="AlphaFoldDB" id="M7Y5N5"/>
<keyword evidence="2" id="KW-1185">Reference proteome</keyword>
<dbReference type="InParanoid" id="M7Y5N5"/>
<sequence>MGVGLPQKHQSAKLNPATAHCHYPGTIQCSTRSKADFPINP</sequence>
<dbReference type="STRING" id="1239962.C943_01298"/>
<name>M7Y5N5_9BACT</name>
<accession>M7Y5N5</accession>
<proteinExistence type="predicted"/>
<gene>
    <name evidence="1" type="ORF">C943_01298</name>
</gene>
<dbReference type="EMBL" id="AMZY02000013">
    <property type="protein sequence ID" value="EMS32571.1"/>
    <property type="molecule type" value="Genomic_DNA"/>
</dbReference>
<comment type="caution">
    <text evidence="1">The sequence shown here is derived from an EMBL/GenBank/DDBJ whole genome shotgun (WGS) entry which is preliminary data.</text>
</comment>
<evidence type="ECO:0000313" key="2">
    <source>
        <dbReference type="Proteomes" id="UP000010953"/>
    </source>
</evidence>
<organism evidence="1 2">
    <name type="scientific">Mariniradius saccharolyticus AK6</name>
    <dbReference type="NCBI Taxonomy" id="1239962"/>
    <lineage>
        <taxon>Bacteria</taxon>
        <taxon>Pseudomonadati</taxon>
        <taxon>Bacteroidota</taxon>
        <taxon>Cytophagia</taxon>
        <taxon>Cytophagales</taxon>
        <taxon>Cyclobacteriaceae</taxon>
        <taxon>Mariniradius</taxon>
    </lineage>
</organism>
<dbReference type="Proteomes" id="UP000010953">
    <property type="component" value="Unassembled WGS sequence"/>
</dbReference>
<protein>
    <submittedName>
        <fullName evidence="1">Uncharacterized protein</fullName>
    </submittedName>
</protein>
<reference evidence="1" key="1">
    <citation type="submission" date="2013-01" db="EMBL/GenBank/DDBJ databases">
        <title>Genome assembly of Mariniradius saccharolyticus AK6.</title>
        <authorList>
            <person name="Vaidya B."/>
            <person name="Khatri I."/>
            <person name="Tanuku N.R.S."/>
            <person name="Subramanian S."/>
            <person name="Pinnaka A."/>
        </authorList>
    </citation>
    <scope>NUCLEOTIDE SEQUENCE [LARGE SCALE GENOMIC DNA]</scope>
    <source>
        <strain evidence="1">AK6</strain>
    </source>
</reference>
<evidence type="ECO:0000313" key="1">
    <source>
        <dbReference type="EMBL" id="EMS32571.1"/>
    </source>
</evidence>